<dbReference type="EMBL" id="LFNG01000018">
    <property type="protein sequence ID" value="KMQ70443.1"/>
    <property type="molecule type" value="Genomic_DNA"/>
</dbReference>
<dbReference type="PATRIC" id="fig|1304281.5.peg.2594"/>
<comment type="caution">
    <text evidence="1">The sequence shown here is derived from an EMBL/GenBank/DDBJ whole genome shotgun (WGS) entry which is preliminary data.</text>
</comment>
<reference evidence="1 2" key="1">
    <citation type="journal article" date="2004" name="Int. J. Syst. Evol. Microbiol.">
        <title>Kaistella koreensis gen. nov., sp. nov., a novel member of the Chryseobacterium-Bergeyella-Riemerella branch.</title>
        <authorList>
            <person name="Kim M.K."/>
            <person name="Im W.T."/>
            <person name="Shin Y.K."/>
            <person name="Lim J.H."/>
            <person name="Kim S.H."/>
            <person name="Lee B.C."/>
            <person name="Park M.Y."/>
            <person name="Lee K.Y."/>
            <person name="Lee S.T."/>
        </authorList>
    </citation>
    <scope>NUCLEOTIDE SEQUENCE [LARGE SCALE GENOMIC DNA]</scope>
    <source>
        <strain evidence="1 2">CCUG 49689</strain>
    </source>
</reference>
<dbReference type="AlphaFoldDB" id="A0A0J7IVW6"/>
<accession>A0A0J7IVW6</accession>
<dbReference type="RefSeq" id="WP_048500303.1">
    <property type="nucleotide sequence ID" value="NZ_LFNG01000018.1"/>
</dbReference>
<gene>
    <name evidence="1" type="ORF">ACM44_12060</name>
</gene>
<sequence>MAKKIFPQITQITQIDIEKKSFVHSLRKISDFVVEKIFPQITQITQIDIHKKSFVHSLRRISDFMARKNIPADHADHAD</sequence>
<name>A0A0J7IVW6_9FLAO</name>
<dbReference type="STRING" id="1304281.ACM44_12060"/>
<evidence type="ECO:0000313" key="1">
    <source>
        <dbReference type="EMBL" id="KMQ70443.1"/>
    </source>
</evidence>
<evidence type="ECO:0000313" key="2">
    <source>
        <dbReference type="Proteomes" id="UP000035900"/>
    </source>
</evidence>
<dbReference type="Proteomes" id="UP000035900">
    <property type="component" value="Unassembled WGS sequence"/>
</dbReference>
<protein>
    <submittedName>
        <fullName evidence="1">Uncharacterized protein</fullName>
    </submittedName>
</protein>
<organism evidence="1 2">
    <name type="scientific">Chryseobacterium koreense CCUG 49689</name>
    <dbReference type="NCBI Taxonomy" id="1304281"/>
    <lineage>
        <taxon>Bacteria</taxon>
        <taxon>Pseudomonadati</taxon>
        <taxon>Bacteroidota</taxon>
        <taxon>Flavobacteriia</taxon>
        <taxon>Flavobacteriales</taxon>
        <taxon>Weeksellaceae</taxon>
        <taxon>Chryseobacterium group</taxon>
        <taxon>Chryseobacterium</taxon>
    </lineage>
</organism>
<keyword evidence="2" id="KW-1185">Reference proteome</keyword>
<proteinExistence type="predicted"/>